<feature type="chain" id="PRO_5042964536" description="Copper acquisition factor BIM1-like domain-containing protein" evidence="9">
    <location>
        <begin position="20"/>
        <end position="236"/>
    </location>
</feature>
<dbReference type="PANTHER" id="PTHR34992">
    <property type="entry name" value="HYPHAL ANASTAMOSIS-7 PROTEIN"/>
    <property type="match status" value="1"/>
</dbReference>
<evidence type="ECO:0000256" key="8">
    <source>
        <dbReference type="SAM" id="MobiDB-lite"/>
    </source>
</evidence>
<feature type="domain" description="Copper acquisition factor BIM1-like" evidence="10">
    <location>
        <begin position="18"/>
        <end position="158"/>
    </location>
</feature>
<keyword evidence="3" id="KW-0336">GPI-anchor</keyword>
<proteinExistence type="predicted"/>
<comment type="subcellular location">
    <subcellularLocation>
        <location evidence="1">Cell membrane</location>
        <topology evidence="1">Lipid-anchor</topology>
        <topology evidence="1">GPI-anchor</topology>
    </subcellularLocation>
</comment>
<evidence type="ECO:0000256" key="2">
    <source>
        <dbReference type="ARBA" id="ARBA00022475"/>
    </source>
</evidence>
<evidence type="ECO:0000259" key="10">
    <source>
        <dbReference type="Pfam" id="PF20238"/>
    </source>
</evidence>
<keyword evidence="7" id="KW-0449">Lipoprotein</keyword>
<evidence type="ECO:0000256" key="4">
    <source>
        <dbReference type="ARBA" id="ARBA00022729"/>
    </source>
</evidence>
<evidence type="ECO:0000256" key="7">
    <source>
        <dbReference type="ARBA" id="ARBA00023288"/>
    </source>
</evidence>
<dbReference type="PANTHER" id="PTHR34992:SF1">
    <property type="entry name" value="COPPER ACQUISITION FACTOR BIM1-LIKE DOMAIN-CONTAINING PROTEIN"/>
    <property type="match status" value="1"/>
</dbReference>
<name>A0AAN6IUW6_EXODE</name>
<evidence type="ECO:0000256" key="6">
    <source>
        <dbReference type="ARBA" id="ARBA00023180"/>
    </source>
</evidence>
<dbReference type="GO" id="GO:0098552">
    <property type="term" value="C:side of membrane"/>
    <property type="evidence" value="ECO:0007669"/>
    <property type="project" value="UniProtKB-KW"/>
</dbReference>
<feature type="region of interest" description="Disordered" evidence="8">
    <location>
        <begin position="170"/>
        <end position="189"/>
    </location>
</feature>
<keyword evidence="6" id="KW-0325">Glycoprotein</keyword>
<keyword evidence="4 9" id="KW-0732">Signal</keyword>
<evidence type="ECO:0000313" key="11">
    <source>
        <dbReference type="EMBL" id="KAJ8991123.1"/>
    </source>
</evidence>
<dbReference type="GO" id="GO:0005886">
    <property type="term" value="C:plasma membrane"/>
    <property type="evidence" value="ECO:0007669"/>
    <property type="project" value="UniProtKB-SubCell"/>
</dbReference>
<accession>A0AAN6IUW6</accession>
<comment type="caution">
    <text evidence="11">The sequence shown here is derived from an EMBL/GenBank/DDBJ whole genome shotgun (WGS) entry which is preliminary data.</text>
</comment>
<dbReference type="AlphaFoldDB" id="A0AAN6IUW6"/>
<evidence type="ECO:0000313" key="12">
    <source>
        <dbReference type="Proteomes" id="UP001161757"/>
    </source>
</evidence>
<gene>
    <name evidence="11" type="ORF">HRR80_005177</name>
</gene>
<reference evidence="11" key="1">
    <citation type="submission" date="2023-01" db="EMBL/GenBank/DDBJ databases">
        <title>Exophiala dermititidis isolated from Cystic Fibrosis Patient.</title>
        <authorList>
            <person name="Kurbessoian T."/>
            <person name="Crocker A."/>
            <person name="Murante D."/>
            <person name="Hogan D.A."/>
            <person name="Stajich J.E."/>
        </authorList>
    </citation>
    <scope>NUCLEOTIDE SEQUENCE</scope>
    <source>
        <strain evidence="11">Ex8</strain>
    </source>
</reference>
<evidence type="ECO:0000256" key="1">
    <source>
        <dbReference type="ARBA" id="ARBA00004609"/>
    </source>
</evidence>
<evidence type="ECO:0000256" key="3">
    <source>
        <dbReference type="ARBA" id="ARBA00022622"/>
    </source>
</evidence>
<dbReference type="CDD" id="cd21176">
    <property type="entry name" value="LPMO_auxiliary-like"/>
    <property type="match status" value="1"/>
</dbReference>
<sequence>MIAQSVLPLLLTLPLLTSAHFQLNFPRARGTDDENQASFPCGGYEQTQNRTLVSTKSFPVAVKLGHTENLVQILLAIGDDVGSSFNYELLPTIREMGPGDFCLPDIEIPADLNITDGTNATIQVITNAHGDGGLYNCADIQFSSTTPESPSSCTNGTGISATPLSASEYKFANGSSGHHDDSASSSTASGSAAATESASSASGSAAASATGNNGAAILSLGWGLLGAVVLGAVAVL</sequence>
<feature type="signal peptide" evidence="9">
    <location>
        <begin position="1"/>
        <end position="19"/>
    </location>
</feature>
<keyword evidence="5" id="KW-0472">Membrane</keyword>
<keyword evidence="2" id="KW-1003">Cell membrane</keyword>
<dbReference type="EMBL" id="JAJGCB010000009">
    <property type="protein sequence ID" value="KAJ8991123.1"/>
    <property type="molecule type" value="Genomic_DNA"/>
</dbReference>
<evidence type="ECO:0000256" key="9">
    <source>
        <dbReference type="SAM" id="SignalP"/>
    </source>
</evidence>
<dbReference type="InterPro" id="IPR046936">
    <property type="entry name" value="BIM1-like"/>
</dbReference>
<evidence type="ECO:0000256" key="5">
    <source>
        <dbReference type="ARBA" id="ARBA00023136"/>
    </source>
</evidence>
<dbReference type="InterPro" id="IPR046530">
    <property type="entry name" value="BIM1-like_dom"/>
</dbReference>
<dbReference type="Proteomes" id="UP001161757">
    <property type="component" value="Unassembled WGS sequence"/>
</dbReference>
<organism evidence="11 12">
    <name type="scientific">Exophiala dermatitidis</name>
    <name type="common">Black yeast-like fungus</name>
    <name type="synonym">Wangiella dermatitidis</name>
    <dbReference type="NCBI Taxonomy" id="5970"/>
    <lineage>
        <taxon>Eukaryota</taxon>
        <taxon>Fungi</taxon>
        <taxon>Dikarya</taxon>
        <taxon>Ascomycota</taxon>
        <taxon>Pezizomycotina</taxon>
        <taxon>Eurotiomycetes</taxon>
        <taxon>Chaetothyriomycetidae</taxon>
        <taxon>Chaetothyriales</taxon>
        <taxon>Herpotrichiellaceae</taxon>
        <taxon>Exophiala</taxon>
    </lineage>
</organism>
<dbReference type="Pfam" id="PF20238">
    <property type="entry name" value="BIM1-like_dom"/>
    <property type="match status" value="1"/>
</dbReference>
<protein>
    <recommendedName>
        <fullName evidence="10">Copper acquisition factor BIM1-like domain-containing protein</fullName>
    </recommendedName>
</protein>